<gene>
    <name evidence="3" type="ORF">DC041_0008019</name>
</gene>
<keyword evidence="2" id="KW-0472">Membrane</keyword>
<dbReference type="Proteomes" id="UP000290809">
    <property type="component" value="Unassembled WGS sequence"/>
</dbReference>
<feature type="transmembrane region" description="Helical" evidence="2">
    <location>
        <begin position="21"/>
        <end position="43"/>
    </location>
</feature>
<keyword evidence="4" id="KW-1185">Reference proteome</keyword>
<sequence>NRNNEEHRKNRTCQSFNCLLIDIRISFINALSLLWAYSLHLYASSPSSSSLSSSSSSSSSLSSLFLNRNH</sequence>
<evidence type="ECO:0000313" key="4">
    <source>
        <dbReference type="Proteomes" id="UP000290809"/>
    </source>
</evidence>
<proteinExistence type="predicted"/>
<dbReference type="EMBL" id="QMKO01000117">
    <property type="protein sequence ID" value="RTG91423.1"/>
    <property type="molecule type" value="Genomic_DNA"/>
</dbReference>
<evidence type="ECO:0000313" key="3">
    <source>
        <dbReference type="EMBL" id="RTG91423.1"/>
    </source>
</evidence>
<reference evidence="3 4" key="1">
    <citation type="journal article" date="2019" name="PLoS Pathog.">
        <title>Genome sequence of the bovine parasite Schistosoma bovis Tanzania.</title>
        <authorList>
            <person name="Oey H."/>
            <person name="Zakrzewski M."/>
            <person name="Gobert G."/>
            <person name="Gravermann K."/>
            <person name="Stoye J."/>
            <person name="Jones M."/>
            <person name="Mcmanus D."/>
            <person name="Krause L."/>
        </authorList>
    </citation>
    <scope>NUCLEOTIDE SEQUENCE [LARGE SCALE GENOMIC DNA]</scope>
    <source>
        <strain evidence="3 4">TAN1997</strain>
    </source>
</reference>
<comment type="caution">
    <text evidence="3">The sequence shown here is derived from an EMBL/GenBank/DDBJ whole genome shotgun (WGS) entry which is preliminary data.</text>
</comment>
<accession>A0A430QUP9</accession>
<feature type="non-terminal residue" evidence="3">
    <location>
        <position position="1"/>
    </location>
</feature>
<evidence type="ECO:0000256" key="1">
    <source>
        <dbReference type="SAM" id="MobiDB-lite"/>
    </source>
</evidence>
<protein>
    <submittedName>
        <fullName evidence="3">Uncharacterized protein</fullName>
    </submittedName>
</protein>
<name>A0A430QUP9_SCHBO</name>
<feature type="compositionally biased region" description="Low complexity" evidence="1">
    <location>
        <begin position="44"/>
        <end position="64"/>
    </location>
</feature>
<evidence type="ECO:0000256" key="2">
    <source>
        <dbReference type="SAM" id="Phobius"/>
    </source>
</evidence>
<organism evidence="3 4">
    <name type="scientific">Schistosoma bovis</name>
    <name type="common">Blood fluke</name>
    <dbReference type="NCBI Taxonomy" id="6184"/>
    <lineage>
        <taxon>Eukaryota</taxon>
        <taxon>Metazoa</taxon>
        <taxon>Spiralia</taxon>
        <taxon>Lophotrochozoa</taxon>
        <taxon>Platyhelminthes</taxon>
        <taxon>Trematoda</taxon>
        <taxon>Digenea</taxon>
        <taxon>Strigeidida</taxon>
        <taxon>Schistosomatoidea</taxon>
        <taxon>Schistosomatidae</taxon>
        <taxon>Schistosoma</taxon>
    </lineage>
</organism>
<keyword evidence="2" id="KW-1133">Transmembrane helix</keyword>
<keyword evidence="2" id="KW-0812">Transmembrane</keyword>
<dbReference type="AlphaFoldDB" id="A0A430QUP9"/>
<feature type="region of interest" description="Disordered" evidence="1">
    <location>
        <begin position="44"/>
        <end position="70"/>
    </location>
</feature>